<reference evidence="2 3" key="1">
    <citation type="submission" date="2017-11" db="EMBL/GenBank/DDBJ databases">
        <title>Animal gut microbial communities from fecal samples from Wisconsin, USA.</title>
        <authorList>
            <person name="Neumann A."/>
        </authorList>
    </citation>
    <scope>NUCLEOTIDE SEQUENCE [LARGE SCALE GENOMIC DNA]</scope>
    <source>
        <strain evidence="2 3">UWS3</strain>
    </source>
</reference>
<gene>
    <name evidence="2" type="ORF">BGX16_1612</name>
</gene>
<dbReference type="EMBL" id="PGEX01000001">
    <property type="protein sequence ID" value="PJJ41626.1"/>
    <property type="molecule type" value="Genomic_DNA"/>
</dbReference>
<organism evidence="2 3">
    <name type="scientific">Hallerella succinigenes</name>
    <dbReference type="NCBI Taxonomy" id="1896222"/>
    <lineage>
        <taxon>Bacteria</taxon>
        <taxon>Pseudomonadati</taxon>
        <taxon>Fibrobacterota</taxon>
        <taxon>Fibrobacteria</taxon>
        <taxon>Fibrobacterales</taxon>
        <taxon>Fibrobacteraceae</taxon>
        <taxon>Hallerella</taxon>
    </lineage>
</organism>
<evidence type="ECO:0000313" key="3">
    <source>
        <dbReference type="Proteomes" id="UP000231134"/>
    </source>
</evidence>
<comment type="caution">
    <text evidence="2">The sequence shown here is derived from an EMBL/GenBank/DDBJ whole genome shotgun (WGS) entry which is preliminary data.</text>
</comment>
<dbReference type="AlphaFoldDB" id="A0A2M9A7D2"/>
<keyword evidence="1" id="KW-0472">Membrane</keyword>
<feature type="transmembrane region" description="Helical" evidence="1">
    <location>
        <begin position="237"/>
        <end position="259"/>
    </location>
</feature>
<keyword evidence="3" id="KW-1185">Reference proteome</keyword>
<evidence type="ECO:0000256" key="1">
    <source>
        <dbReference type="SAM" id="Phobius"/>
    </source>
</evidence>
<evidence type="ECO:0000313" key="2">
    <source>
        <dbReference type="EMBL" id="PJJ41626.1"/>
    </source>
</evidence>
<keyword evidence="1" id="KW-0812">Transmembrane</keyword>
<name>A0A2M9A7D2_9BACT</name>
<keyword evidence="1" id="KW-1133">Transmembrane helix</keyword>
<dbReference type="OrthoDB" id="9775305at2"/>
<dbReference type="RefSeq" id="WP_100425577.1">
    <property type="nucleotide sequence ID" value="NZ_JAQXKX010000047.1"/>
</dbReference>
<protein>
    <recommendedName>
        <fullName evidence="4">Chemotaxis methyl-accepting receptor HlyB-like 4HB MCP domain-containing protein</fullName>
    </recommendedName>
</protein>
<sequence length="263" mass="30691">MVANRFQSISEILKSRINTPLVWGVLLLTLVLTILFYFSQKQQVEIYNRYSETLSDYKFIESRVMRKMEQIRVQPGNDPTLLMSSLRGLRETAVSLHTASESARKVNWMPPERDFAAFEESVLAWVASVQRYEPLRANWLEEAKTLTLGLSRWKFSAAEPLIFALDSARLGFAVQVNDSLLKAVPDSLAKRYRNLLVRNKDLSDIWNRIDNDESLVRCENLLQAFKMQTLKNREIKFWIQQVFYLASIVLLLFTLFFVIRSRK</sequence>
<evidence type="ECO:0008006" key="4">
    <source>
        <dbReference type="Google" id="ProtNLM"/>
    </source>
</evidence>
<proteinExistence type="predicted"/>
<dbReference type="Proteomes" id="UP000231134">
    <property type="component" value="Unassembled WGS sequence"/>
</dbReference>
<feature type="transmembrane region" description="Helical" evidence="1">
    <location>
        <begin position="21"/>
        <end position="39"/>
    </location>
</feature>
<accession>A0A2M9A7D2</accession>